<feature type="region of interest" description="Disordered" evidence="1">
    <location>
        <begin position="99"/>
        <end position="321"/>
    </location>
</feature>
<feature type="compositionally biased region" description="Pro residues" evidence="1">
    <location>
        <begin position="235"/>
        <end position="245"/>
    </location>
</feature>
<feature type="region of interest" description="Disordered" evidence="1">
    <location>
        <begin position="1"/>
        <end position="84"/>
    </location>
</feature>
<feature type="compositionally biased region" description="Pro residues" evidence="1">
    <location>
        <begin position="153"/>
        <end position="162"/>
    </location>
</feature>
<keyword evidence="4" id="KW-1185">Reference proteome</keyword>
<dbReference type="InterPro" id="IPR038610">
    <property type="entry name" value="FliK-like_C_sf"/>
</dbReference>
<sequence length="467" mass="46468">MRDAAPVSPPRSAAAERALARAEPPGQEKRADAPSFEDALAEAPGTEPGTPAVPAGAKPKDAKAPNASEAPSEGAGQPAPPGPALAADLLAIIAAASTPKAQPTPAKAVEAEAAEAATEAGPEEKSEGEAEPAAGPVPLAGAAPTPAVAVPAPVAPSLPAPNRPVAGAGADEAGIAGVGPSTGPDAPVQADGVPAPAVPAAPVAAAVGGEDELASDQASAPQASAKPPEAGQTEPTPPAPPPHPSAPHAALKAAGARAKPEGEEREGGKPVEGRRDAEPARPLPEPRGRDDAPSGAGFEALSRALGPGAPAANATPAPAAPPVPVLQNVPLGAVPVEIGLKSLAGMNRFEIRLDPEDLGRIDVTLEIGDAGEVKARLVVDRVETLALLQRDAKTLERAFEQAGLKATDGSVDMQLRDQGSQPGSRGERGRDDRPGREPGPPLERQPSSPPPQARPIWRGTAGIDMRI</sequence>
<feature type="compositionally biased region" description="Low complexity" evidence="1">
    <location>
        <begin position="64"/>
        <end position="77"/>
    </location>
</feature>
<gene>
    <name evidence="3" type="ORF">F0L46_19755</name>
</gene>
<reference evidence="3 4" key="1">
    <citation type="submission" date="2019-09" db="EMBL/GenBank/DDBJ databases">
        <title>Salinarimonas rosea gen. nov., sp. nov., a new member of the a-2 subgroup of the Proteobacteria.</title>
        <authorList>
            <person name="Liu J."/>
        </authorList>
    </citation>
    <scope>NUCLEOTIDE SEQUENCE [LARGE SCALE GENOMIC DNA]</scope>
    <source>
        <strain evidence="3 4">BN140002</strain>
    </source>
</reference>
<evidence type="ECO:0000256" key="1">
    <source>
        <dbReference type="SAM" id="MobiDB-lite"/>
    </source>
</evidence>
<dbReference type="InterPro" id="IPR021136">
    <property type="entry name" value="Flagellar_hook_control-like_C"/>
</dbReference>
<protein>
    <recommendedName>
        <fullName evidence="2">Flagellar hook-length control protein-like C-terminal domain-containing protein</fullName>
    </recommendedName>
</protein>
<organism evidence="3 4">
    <name type="scientific">Salinarimonas soli</name>
    <dbReference type="NCBI Taxonomy" id="1638099"/>
    <lineage>
        <taxon>Bacteria</taxon>
        <taxon>Pseudomonadati</taxon>
        <taxon>Pseudomonadota</taxon>
        <taxon>Alphaproteobacteria</taxon>
        <taxon>Hyphomicrobiales</taxon>
        <taxon>Salinarimonadaceae</taxon>
        <taxon>Salinarimonas</taxon>
    </lineage>
</organism>
<feature type="region of interest" description="Disordered" evidence="1">
    <location>
        <begin position="405"/>
        <end position="467"/>
    </location>
</feature>
<evidence type="ECO:0000313" key="4">
    <source>
        <dbReference type="Proteomes" id="UP000323142"/>
    </source>
</evidence>
<name>A0A5B2VAR8_9HYPH</name>
<feature type="compositionally biased region" description="Basic and acidic residues" evidence="1">
    <location>
        <begin position="425"/>
        <end position="436"/>
    </location>
</feature>
<feature type="compositionally biased region" description="Low complexity" evidence="1">
    <location>
        <begin position="304"/>
        <end position="317"/>
    </location>
</feature>
<dbReference type="CDD" id="cd17470">
    <property type="entry name" value="T3SS_Flik_C"/>
    <property type="match status" value="1"/>
</dbReference>
<dbReference type="AlphaFoldDB" id="A0A5B2VAR8"/>
<dbReference type="RefSeq" id="WP_149820752.1">
    <property type="nucleotide sequence ID" value="NZ_VUOA01000035.1"/>
</dbReference>
<evidence type="ECO:0000313" key="3">
    <source>
        <dbReference type="EMBL" id="KAA2235459.1"/>
    </source>
</evidence>
<dbReference type="Proteomes" id="UP000323142">
    <property type="component" value="Unassembled WGS sequence"/>
</dbReference>
<feature type="domain" description="Flagellar hook-length control protein-like C-terminal" evidence="2">
    <location>
        <begin position="344"/>
        <end position="418"/>
    </location>
</feature>
<reference evidence="3 4" key="2">
    <citation type="submission" date="2019-09" db="EMBL/GenBank/DDBJ databases">
        <authorList>
            <person name="Jin C."/>
        </authorList>
    </citation>
    <scope>NUCLEOTIDE SEQUENCE [LARGE SCALE GENOMIC DNA]</scope>
    <source>
        <strain evidence="3 4">BN140002</strain>
    </source>
</reference>
<dbReference type="OrthoDB" id="7203912at2"/>
<feature type="compositionally biased region" description="Low complexity" evidence="1">
    <location>
        <begin position="131"/>
        <end position="152"/>
    </location>
</feature>
<feature type="compositionally biased region" description="Pro residues" evidence="1">
    <location>
        <begin position="437"/>
        <end position="453"/>
    </location>
</feature>
<feature type="compositionally biased region" description="Low complexity" evidence="1">
    <location>
        <begin position="246"/>
        <end position="257"/>
    </location>
</feature>
<feature type="compositionally biased region" description="Low complexity" evidence="1">
    <location>
        <begin position="1"/>
        <end position="25"/>
    </location>
</feature>
<evidence type="ECO:0000259" key="2">
    <source>
        <dbReference type="Pfam" id="PF02120"/>
    </source>
</evidence>
<dbReference type="Pfam" id="PF02120">
    <property type="entry name" value="Flg_hook"/>
    <property type="match status" value="1"/>
</dbReference>
<proteinExistence type="predicted"/>
<feature type="compositionally biased region" description="Low complexity" evidence="1">
    <location>
        <begin position="215"/>
        <end position="234"/>
    </location>
</feature>
<feature type="compositionally biased region" description="Basic and acidic residues" evidence="1">
    <location>
        <begin position="258"/>
        <end position="292"/>
    </location>
</feature>
<accession>A0A5B2VAR8</accession>
<comment type="caution">
    <text evidence="3">The sequence shown here is derived from an EMBL/GenBank/DDBJ whole genome shotgun (WGS) entry which is preliminary data.</text>
</comment>
<feature type="compositionally biased region" description="Low complexity" evidence="1">
    <location>
        <begin position="166"/>
        <end position="208"/>
    </location>
</feature>
<dbReference type="EMBL" id="VUOA01000035">
    <property type="protein sequence ID" value="KAA2235459.1"/>
    <property type="molecule type" value="Genomic_DNA"/>
</dbReference>
<dbReference type="Gene3D" id="3.30.750.140">
    <property type="match status" value="1"/>
</dbReference>